<protein>
    <submittedName>
        <fullName evidence="2">Alpha/beta fold hydrolase</fullName>
    </submittedName>
</protein>
<keyword evidence="3" id="KW-1185">Reference proteome</keyword>
<evidence type="ECO:0000259" key="1">
    <source>
        <dbReference type="Pfam" id="PF00561"/>
    </source>
</evidence>
<evidence type="ECO:0000313" key="3">
    <source>
        <dbReference type="Proteomes" id="UP001526147"/>
    </source>
</evidence>
<dbReference type="GO" id="GO:0016787">
    <property type="term" value="F:hydrolase activity"/>
    <property type="evidence" value="ECO:0007669"/>
    <property type="project" value="UniProtKB-KW"/>
</dbReference>
<dbReference type="Pfam" id="PF00561">
    <property type="entry name" value="Abhydrolase_1"/>
    <property type="match status" value="1"/>
</dbReference>
<dbReference type="InterPro" id="IPR029058">
    <property type="entry name" value="AB_hydrolase_fold"/>
</dbReference>
<dbReference type="Gene3D" id="3.40.50.1820">
    <property type="entry name" value="alpha/beta hydrolase"/>
    <property type="match status" value="1"/>
</dbReference>
<organism evidence="2 3">
    <name type="scientific">Metabacillus halosaccharovorans</name>
    <dbReference type="NCBI Taxonomy" id="930124"/>
    <lineage>
        <taxon>Bacteria</taxon>
        <taxon>Bacillati</taxon>
        <taxon>Bacillota</taxon>
        <taxon>Bacilli</taxon>
        <taxon>Bacillales</taxon>
        <taxon>Bacillaceae</taxon>
        <taxon>Metabacillus</taxon>
    </lineage>
</organism>
<sequence>MNKQHNSGPKYDLETELKRWKGFLNAWNRPTPKIGATPKAAIWKKNKATLWYYAPAEKKYNVPLFLVYSLVNQPFILDMAPGNSVIENFTRNGFEVYLMDFGIPGYEDKDISASDYVVDYIQKGVRRALRHSKADELTIIGYCLGGTLATMYATIAEEPIRNLILNVSPIDFEVVPFFDKLAQASKEDKLNINGLLDAVGLISGDSMKAGMRMVTNPIYFSPYLSLLNKAYDENYVEKWKRLKTWTDGHIPFSGAAMKELMNELGKKNKLIDGGLIIHGKKAELKNIHANLLVISTEHDRLVLKEQNMRVIDFVSSKDKTFLLEDGGHTTRANDRDLPSYLANWLPQRSEPI</sequence>
<dbReference type="SUPFAM" id="SSF53474">
    <property type="entry name" value="alpha/beta-Hydrolases"/>
    <property type="match status" value="1"/>
</dbReference>
<gene>
    <name evidence="2" type="ORF">OIH86_24890</name>
</gene>
<name>A0ABT3DPA9_9BACI</name>
<comment type="caution">
    <text evidence="2">The sequence shown here is derived from an EMBL/GenBank/DDBJ whole genome shotgun (WGS) entry which is preliminary data.</text>
</comment>
<reference evidence="2 3" key="1">
    <citation type="submission" date="2022-10" db="EMBL/GenBank/DDBJ databases">
        <title>Draft genome assembly of moderately radiation resistant bacterium Metabacillus halosaccharovorans.</title>
        <authorList>
            <person name="Pal S."/>
            <person name="Gopinathan A."/>
        </authorList>
    </citation>
    <scope>NUCLEOTIDE SEQUENCE [LARGE SCALE GENOMIC DNA]</scope>
    <source>
        <strain evidence="2 3">VITHBRA001</strain>
    </source>
</reference>
<dbReference type="RefSeq" id="WP_264144916.1">
    <property type="nucleotide sequence ID" value="NZ_JAOYEY010000052.1"/>
</dbReference>
<dbReference type="InterPro" id="IPR051321">
    <property type="entry name" value="PHA/PHB_synthase"/>
</dbReference>
<keyword evidence="2" id="KW-0378">Hydrolase</keyword>
<feature type="domain" description="AB hydrolase-1" evidence="1">
    <location>
        <begin position="85"/>
        <end position="328"/>
    </location>
</feature>
<dbReference type="PANTHER" id="PTHR36837">
    <property type="entry name" value="POLY(3-HYDROXYALKANOATE) POLYMERASE SUBUNIT PHAC"/>
    <property type="match status" value="1"/>
</dbReference>
<dbReference type="InterPro" id="IPR000073">
    <property type="entry name" value="AB_hydrolase_1"/>
</dbReference>
<proteinExistence type="predicted"/>
<dbReference type="EMBL" id="JAOYEY010000052">
    <property type="protein sequence ID" value="MCV9888898.1"/>
    <property type="molecule type" value="Genomic_DNA"/>
</dbReference>
<accession>A0ABT3DPA9</accession>
<evidence type="ECO:0000313" key="2">
    <source>
        <dbReference type="EMBL" id="MCV9888898.1"/>
    </source>
</evidence>
<dbReference type="Proteomes" id="UP001526147">
    <property type="component" value="Unassembled WGS sequence"/>
</dbReference>
<dbReference type="PANTHER" id="PTHR36837:SF2">
    <property type="entry name" value="POLY(3-HYDROXYALKANOATE) POLYMERASE SUBUNIT PHAC"/>
    <property type="match status" value="1"/>
</dbReference>